<sequence length="113" mass="12477">MSTSAVDRLINRGRNEAIERLRQLLPVGTTVFTILRSISRSGMTREIDVLFWDDTSKAPVIFSWLAGKALDRDLGKHNAVVVRGAGMDIEFYLVSQIAALLHGDDHAFAHGSL</sequence>
<dbReference type="EMBL" id="JADIKI010000023">
    <property type="protein sequence ID" value="MFK2855387.1"/>
    <property type="molecule type" value="Genomic_DNA"/>
</dbReference>
<name>A0ABW8IJJ5_9GAMM</name>
<dbReference type="RefSeq" id="WP_380012146.1">
    <property type="nucleotide sequence ID" value="NZ_JADIKI010000023.1"/>
</dbReference>
<proteinExistence type="predicted"/>
<dbReference type="Proteomes" id="UP001620409">
    <property type="component" value="Unassembled WGS sequence"/>
</dbReference>
<keyword evidence="2" id="KW-1185">Reference proteome</keyword>
<gene>
    <name evidence="1" type="ORF">ISP18_12365</name>
</gene>
<organism evidence="1 2">
    <name type="scientific">Dyella humi</name>
    <dbReference type="NCBI Taxonomy" id="1770547"/>
    <lineage>
        <taxon>Bacteria</taxon>
        <taxon>Pseudomonadati</taxon>
        <taxon>Pseudomonadota</taxon>
        <taxon>Gammaproteobacteria</taxon>
        <taxon>Lysobacterales</taxon>
        <taxon>Rhodanobacteraceae</taxon>
        <taxon>Dyella</taxon>
    </lineage>
</organism>
<evidence type="ECO:0000313" key="2">
    <source>
        <dbReference type="Proteomes" id="UP001620409"/>
    </source>
</evidence>
<comment type="caution">
    <text evidence="1">The sequence shown here is derived from an EMBL/GenBank/DDBJ whole genome shotgun (WGS) entry which is preliminary data.</text>
</comment>
<evidence type="ECO:0000313" key="1">
    <source>
        <dbReference type="EMBL" id="MFK2855387.1"/>
    </source>
</evidence>
<reference evidence="1 2" key="1">
    <citation type="submission" date="2020-10" db="EMBL/GenBank/DDBJ databases">
        <title>Phylogeny of dyella-like bacteria.</title>
        <authorList>
            <person name="Fu J."/>
        </authorList>
    </citation>
    <scope>NUCLEOTIDE SEQUENCE [LARGE SCALE GENOMIC DNA]</scope>
    <source>
        <strain evidence="1 2">DHG40</strain>
    </source>
</reference>
<protein>
    <submittedName>
        <fullName evidence="1">Uncharacterized protein</fullName>
    </submittedName>
</protein>
<accession>A0ABW8IJJ5</accession>